<sequence length="187" mass="20798">MSLSGINIDVENTTAQNSSTWSIPNISITPIPPNASNTQIHVSEGLASTPETSQRLIPNKTFPHDFLLNLVRIQLCPRIPLDQVNSQPSIFHQDLRFMWGMKSGQQRIPLENVTWSGLLEGNPGLTLNQKKVTGNHNPYASKPRTAHASSSRDNMVDDEDENISPNQSETNDDPRRDNFMAPEEGTK</sequence>
<accession>A0A9Q3JKG5</accession>
<gene>
    <name evidence="2" type="ORF">O181_102900</name>
</gene>
<comment type="caution">
    <text evidence="2">The sequence shown here is derived from an EMBL/GenBank/DDBJ whole genome shotgun (WGS) entry which is preliminary data.</text>
</comment>
<feature type="compositionally biased region" description="Basic and acidic residues" evidence="1">
    <location>
        <begin position="172"/>
        <end position="187"/>
    </location>
</feature>
<organism evidence="2 3">
    <name type="scientific">Austropuccinia psidii MF-1</name>
    <dbReference type="NCBI Taxonomy" id="1389203"/>
    <lineage>
        <taxon>Eukaryota</taxon>
        <taxon>Fungi</taxon>
        <taxon>Dikarya</taxon>
        <taxon>Basidiomycota</taxon>
        <taxon>Pucciniomycotina</taxon>
        <taxon>Pucciniomycetes</taxon>
        <taxon>Pucciniales</taxon>
        <taxon>Sphaerophragmiaceae</taxon>
        <taxon>Austropuccinia</taxon>
    </lineage>
</organism>
<evidence type="ECO:0000256" key="1">
    <source>
        <dbReference type="SAM" id="MobiDB-lite"/>
    </source>
</evidence>
<feature type="region of interest" description="Disordered" evidence="1">
    <location>
        <begin position="126"/>
        <end position="187"/>
    </location>
</feature>
<keyword evidence="3" id="KW-1185">Reference proteome</keyword>
<evidence type="ECO:0000313" key="3">
    <source>
        <dbReference type="Proteomes" id="UP000765509"/>
    </source>
</evidence>
<dbReference type="Proteomes" id="UP000765509">
    <property type="component" value="Unassembled WGS sequence"/>
</dbReference>
<protein>
    <submittedName>
        <fullName evidence="2">Uncharacterized protein</fullName>
    </submittedName>
</protein>
<evidence type="ECO:0000313" key="2">
    <source>
        <dbReference type="EMBL" id="MBW0563185.1"/>
    </source>
</evidence>
<feature type="compositionally biased region" description="Polar residues" evidence="1">
    <location>
        <begin position="126"/>
        <end position="138"/>
    </location>
</feature>
<dbReference type="EMBL" id="AVOT02073858">
    <property type="protein sequence ID" value="MBW0563185.1"/>
    <property type="molecule type" value="Genomic_DNA"/>
</dbReference>
<proteinExistence type="predicted"/>
<reference evidence="2" key="1">
    <citation type="submission" date="2021-03" db="EMBL/GenBank/DDBJ databases">
        <title>Draft genome sequence of rust myrtle Austropuccinia psidii MF-1, a brazilian biotype.</title>
        <authorList>
            <person name="Quecine M.C."/>
            <person name="Pachon D.M.R."/>
            <person name="Bonatelli M.L."/>
            <person name="Correr F.H."/>
            <person name="Franceschini L.M."/>
            <person name="Leite T.F."/>
            <person name="Margarido G.R.A."/>
            <person name="Almeida C.A."/>
            <person name="Ferrarezi J.A."/>
            <person name="Labate C.A."/>
        </authorList>
    </citation>
    <scope>NUCLEOTIDE SEQUENCE</scope>
    <source>
        <strain evidence="2">MF-1</strain>
    </source>
</reference>
<name>A0A9Q3JKG5_9BASI</name>
<dbReference type="AlphaFoldDB" id="A0A9Q3JKG5"/>